<dbReference type="EMBL" id="BAABME010029154">
    <property type="protein sequence ID" value="GAA0183269.1"/>
    <property type="molecule type" value="Genomic_DNA"/>
</dbReference>
<sequence>MPSGPKKRRAAAKKKGKAIPNSDGGIIISNLNTTTCHDFVHQQDVNMKSQGSEKPVQEIESNMSDMVQGDQATGDNDNGEDVMKPKYLEGSLSYDDCIAKVCCIEEKVMELVEGMNKFHSSLSEVLLSIEMLKA</sequence>
<reference evidence="2 3" key="1">
    <citation type="submission" date="2024-01" db="EMBL/GenBank/DDBJ databases">
        <title>The complete chloroplast genome sequence of Lithospermum erythrorhizon: insights into the phylogenetic relationship among Boraginaceae species and the maternal lineages of purple gromwells.</title>
        <authorList>
            <person name="Okada T."/>
            <person name="Watanabe K."/>
        </authorList>
    </citation>
    <scope>NUCLEOTIDE SEQUENCE [LARGE SCALE GENOMIC DNA]</scope>
</reference>
<comment type="caution">
    <text evidence="2">The sequence shown here is derived from an EMBL/GenBank/DDBJ whole genome shotgun (WGS) entry which is preliminary data.</text>
</comment>
<evidence type="ECO:0000313" key="3">
    <source>
        <dbReference type="Proteomes" id="UP001454036"/>
    </source>
</evidence>
<accession>A0AAV3RQK5</accession>
<organism evidence="2 3">
    <name type="scientific">Lithospermum erythrorhizon</name>
    <name type="common">Purple gromwell</name>
    <name type="synonym">Lithospermum officinale var. erythrorhizon</name>
    <dbReference type="NCBI Taxonomy" id="34254"/>
    <lineage>
        <taxon>Eukaryota</taxon>
        <taxon>Viridiplantae</taxon>
        <taxon>Streptophyta</taxon>
        <taxon>Embryophyta</taxon>
        <taxon>Tracheophyta</taxon>
        <taxon>Spermatophyta</taxon>
        <taxon>Magnoliopsida</taxon>
        <taxon>eudicotyledons</taxon>
        <taxon>Gunneridae</taxon>
        <taxon>Pentapetalae</taxon>
        <taxon>asterids</taxon>
        <taxon>lamiids</taxon>
        <taxon>Boraginales</taxon>
        <taxon>Boraginaceae</taxon>
        <taxon>Boraginoideae</taxon>
        <taxon>Lithospermeae</taxon>
        <taxon>Lithospermum</taxon>
    </lineage>
</organism>
<protein>
    <submittedName>
        <fullName evidence="2">Uncharacterized protein</fullName>
    </submittedName>
</protein>
<dbReference type="Proteomes" id="UP001454036">
    <property type="component" value="Unassembled WGS sequence"/>
</dbReference>
<name>A0AAV3RQK5_LITER</name>
<keyword evidence="3" id="KW-1185">Reference proteome</keyword>
<gene>
    <name evidence="2" type="ORF">LIER_42374</name>
</gene>
<dbReference type="AlphaFoldDB" id="A0AAV3RQK5"/>
<proteinExistence type="predicted"/>
<feature type="compositionally biased region" description="Basic residues" evidence="1">
    <location>
        <begin position="1"/>
        <end position="17"/>
    </location>
</feature>
<feature type="region of interest" description="Disordered" evidence="1">
    <location>
        <begin position="1"/>
        <end position="24"/>
    </location>
</feature>
<evidence type="ECO:0000313" key="2">
    <source>
        <dbReference type="EMBL" id="GAA0183269.1"/>
    </source>
</evidence>
<evidence type="ECO:0000256" key="1">
    <source>
        <dbReference type="SAM" id="MobiDB-lite"/>
    </source>
</evidence>